<name>A0A8J3Z5Z9_9ACTN</name>
<organism evidence="1 2">
    <name type="scientific">Virgisporangium aurantiacum</name>
    <dbReference type="NCBI Taxonomy" id="175570"/>
    <lineage>
        <taxon>Bacteria</taxon>
        <taxon>Bacillati</taxon>
        <taxon>Actinomycetota</taxon>
        <taxon>Actinomycetes</taxon>
        <taxon>Micromonosporales</taxon>
        <taxon>Micromonosporaceae</taxon>
        <taxon>Virgisporangium</taxon>
    </lineage>
</organism>
<proteinExistence type="predicted"/>
<sequence length="193" mass="19676">MRVTSADGTTIEYTVRGDGSPVVLVGGGLDDGRENEPLATFLADAFTVYNYARRGRAGSGDTAPYAVDREIDDLAGAGAGDDDVASARGSPAWPGLLTLAPTLAHDAALYGPPPADRLAAVRQPTLVITGETTGFFADAAAAVADLLPDATVRTFDGAGHVPPPDLIGPALRDFLGPAVLRPPGPMRRPGSGT</sequence>
<keyword evidence="2" id="KW-1185">Reference proteome</keyword>
<dbReference type="EMBL" id="BOPG01000028">
    <property type="protein sequence ID" value="GIJ57052.1"/>
    <property type="molecule type" value="Genomic_DNA"/>
</dbReference>
<evidence type="ECO:0000313" key="2">
    <source>
        <dbReference type="Proteomes" id="UP000612585"/>
    </source>
</evidence>
<dbReference type="AlphaFoldDB" id="A0A8J3Z5Z9"/>
<dbReference type="RefSeq" id="WP_203996108.1">
    <property type="nucleotide sequence ID" value="NZ_BOPG01000028.1"/>
</dbReference>
<evidence type="ECO:0000313" key="1">
    <source>
        <dbReference type="EMBL" id="GIJ57052.1"/>
    </source>
</evidence>
<dbReference type="Proteomes" id="UP000612585">
    <property type="component" value="Unassembled WGS sequence"/>
</dbReference>
<protein>
    <recommendedName>
        <fullName evidence="3">Alpha/beta hydrolase</fullName>
    </recommendedName>
</protein>
<accession>A0A8J3Z5Z9</accession>
<dbReference type="SUPFAM" id="SSF53474">
    <property type="entry name" value="alpha/beta-Hydrolases"/>
    <property type="match status" value="1"/>
</dbReference>
<reference evidence="1" key="1">
    <citation type="submission" date="2021-01" db="EMBL/GenBank/DDBJ databases">
        <title>Whole genome shotgun sequence of Virgisporangium aurantiacum NBRC 16421.</title>
        <authorList>
            <person name="Komaki H."/>
            <person name="Tamura T."/>
        </authorList>
    </citation>
    <scope>NUCLEOTIDE SEQUENCE</scope>
    <source>
        <strain evidence="1">NBRC 16421</strain>
    </source>
</reference>
<dbReference type="Gene3D" id="3.40.50.1820">
    <property type="entry name" value="alpha/beta hydrolase"/>
    <property type="match status" value="2"/>
</dbReference>
<comment type="caution">
    <text evidence="1">The sequence shown here is derived from an EMBL/GenBank/DDBJ whole genome shotgun (WGS) entry which is preliminary data.</text>
</comment>
<gene>
    <name evidence="1" type="ORF">Vau01_045680</name>
</gene>
<dbReference type="InterPro" id="IPR029058">
    <property type="entry name" value="AB_hydrolase_fold"/>
</dbReference>
<evidence type="ECO:0008006" key="3">
    <source>
        <dbReference type="Google" id="ProtNLM"/>
    </source>
</evidence>